<dbReference type="InterPro" id="IPR052016">
    <property type="entry name" value="Bact_Sigma-Reg"/>
</dbReference>
<keyword evidence="1" id="KW-0378">Hydrolase</keyword>
<organism evidence="3">
    <name type="scientific">Proteinivorax tanatarense</name>
    <dbReference type="NCBI Taxonomy" id="1260629"/>
    <lineage>
        <taxon>Bacteria</taxon>
        <taxon>Bacillati</taxon>
        <taxon>Bacillota</taxon>
        <taxon>Clostridia</taxon>
        <taxon>Eubacteriales</taxon>
        <taxon>Proteinivoracaceae</taxon>
        <taxon>Proteinivorax</taxon>
    </lineage>
</organism>
<proteinExistence type="predicted"/>
<reference evidence="3" key="1">
    <citation type="journal article" date="2013" name="Extremophiles">
        <title>Proteinivorax tanatarense gen. nov., sp. nov., an anaerobic, haloalkaliphilic, proteolytic bacterium isolated from a decaying algal bloom, and proposal of Proteinivoraceae fam. nov.</title>
        <authorList>
            <person name="Kevbrin V."/>
            <person name="Boltyanskaya Y."/>
            <person name="Zhilina T."/>
            <person name="Kolganova T."/>
            <person name="Lavrentjeva E."/>
            <person name="Kuznetsov B."/>
        </authorList>
    </citation>
    <scope>NUCLEOTIDE SEQUENCE</scope>
    <source>
        <strain evidence="3">Z-910T</strain>
    </source>
</reference>
<dbReference type="Gene3D" id="3.60.40.10">
    <property type="entry name" value="PPM-type phosphatase domain"/>
    <property type="match status" value="1"/>
</dbReference>
<name>A0AAU7VL63_9FIRM</name>
<evidence type="ECO:0000313" key="3">
    <source>
        <dbReference type="EMBL" id="XBX74626.1"/>
    </source>
</evidence>
<evidence type="ECO:0000256" key="1">
    <source>
        <dbReference type="ARBA" id="ARBA00022801"/>
    </source>
</evidence>
<gene>
    <name evidence="3" type="ORF">PRVXT_002677</name>
</gene>
<dbReference type="GO" id="GO:0016791">
    <property type="term" value="F:phosphatase activity"/>
    <property type="evidence" value="ECO:0007669"/>
    <property type="project" value="TreeGrafter"/>
</dbReference>
<dbReference type="InterPro" id="IPR001932">
    <property type="entry name" value="PPM-type_phosphatase-like_dom"/>
</dbReference>
<accession>A0AAU7VL63</accession>
<dbReference type="Pfam" id="PF07228">
    <property type="entry name" value="SpoIIE"/>
    <property type="match status" value="1"/>
</dbReference>
<evidence type="ECO:0000259" key="2">
    <source>
        <dbReference type="SMART" id="SM00331"/>
    </source>
</evidence>
<feature type="domain" description="PPM-type phosphatase" evidence="2">
    <location>
        <begin position="4"/>
        <end position="218"/>
    </location>
</feature>
<dbReference type="PANTHER" id="PTHR43156:SF2">
    <property type="entry name" value="STAGE II SPORULATION PROTEIN E"/>
    <property type="match status" value="1"/>
</dbReference>
<dbReference type="EMBL" id="CP158367">
    <property type="protein sequence ID" value="XBX74626.1"/>
    <property type="molecule type" value="Genomic_DNA"/>
</dbReference>
<dbReference type="RefSeq" id="WP_350343378.1">
    <property type="nucleotide sequence ID" value="NZ_CP158367.1"/>
</dbReference>
<dbReference type="AlphaFoldDB" id="A0AAU7VL63"/>
<dbReference type="PANTHER" id="PTHR43156">
    <property type="entry name" value="STAGE II SPORULATION PROTEIN E-RELATED"/>
    <property type="match status" value="1"/>
</dbReference>
<sequence>MDFFLDYAYDSINKKNEELCGDNVEIIENEDNTIIILADGLGSGVKANILATMTTKIAGTMLKGGASIYETIETIASTLPVCSVRKLAYSTFAILKISKTGKAHIVEYDNPPIFFIRNGRLVELSKKERVIHDKKIIESETQLKKGDTLILVSDGAIHAGVGGVLNLGWKWENVAEYVIKQSKIEKCAKVISKRLIDTSNFLYNQEPGDDTSAVVIKMRQPEILQVFSGPPKNKKDDCELVQKFLQSKGKKIVCGGTAANIISRETGEKINVDFKTGTEDVPPIAKIEGLDLVTEGVLTLTKVLSNMEEYLVDTHLKESAWNLKSKDGASLLTKIFIEDCTHVNFYVGQAINPAHQNPDLPNLGIKIQVIKNIVKQLESMGKKVSIEYY</sequence>
<reference evidence="3" key="2">
    <citation type="submission" date="2024-06" db="EMBL/GenBank/DDBJ databases">
        <authorList>
            <person name="Petrova K.O."/>
            <person name="Toshchakov S.V."/>
            <person name="Boltjanskaja Y.V."/>
            <person name="Kevbrin V."/>
        </authorList>
    </citation>
    <scope>NUCLEOTIDE SEQUENCE</scope>
    <source>
        <strain evidence="3">Z-910T</strain>
    </source>
</reference>
<dbReference type="InterPro" id="IPR036457">
    <property type="entry name" value="PPM-type-like_dom_sf"/>
</dbReference>
<dbReference type="SMART" id="SM00331">
    <property type="entry name" value="PP2C_SIG"/>
    <property type="match status" value="1"/>
</dbReference>
<protein>
    <submittedName>
        <fullName evidence="3">SpoIIE family protein phosphatase</fullName>
    </submittedName>
</protein>
<dbReference type="SUPFAM" id="SSF81606">
    <property type="entry name" value="PP2C-like"/>
    <property type="match status" value="1"/>
</dbReference>